<dbReference type="Proteomes" id="UP000790347">
    <property type="component" value="Unassembled WGS sequence"/>
</dbReference>
<evidence type="ECO:0008006" key="4">
    <source>
        <dbReference type="Google" id="ProtNLM"/>
    </source>
</evidence>
<reference evidence="2" key="2">
    <citation type="journal article" date="2022" name="Res Sq">
        <title>Comparative Genomics Reveals Insights into the Divergent Evolution of Astigmatic Mites and Household Pest Adaptations.</title>
        <authorList>
            <person name="Xiong Q."/>
            <person name="Wan A.T.-Y."/>
            <person name="Liu X.-Y."/>
            <person name="Fung C.S.-H."/>
            <person name="Xiao X."/>
            <person name="Malainual N."/>
            <person name="Hou J."/>
            <person name="Wang L."/>
            <person name="Wang M."/>
            <person name="Yang K."/>
            <person name="Cui Y."/>
            <person name="Leung E."/>
            <person name="Nong W."/>
            <person name="Shin S.-K."/>
            <person name="Au S."/>
            <person name="Jeong K.Y."/>
            <person name="Chew F.T."/>
            <person name="Hui J."/>
            <person name="Leung T.F."/>
            <person name="Tungtrongchitr A."/>
            <person name="Zhong N."/>
            <person name="Liu Z."/>
            <person name="Tsui S."/>
        </authorList>
    </citation>
    <scope>NUCLEOTIDE SEQUENCE</scope>
    <source>
        <strain evidence="2">Derf</strain>
        <tissue evidence="2">Whole organism</tissue>
    </source>
</reference>
<dbReference type="EMBL" id="ASGP02000004">
    <property type="protein sequence ID" value="KAH9511035.1"/>
    <property type="molecule type" value="Genomic_DNA"/>
</dbReference>
<proteinExistence type="predicted"/>
<accession>A0A922HV94</accession>
<dbReference type="SUPFAM" id="SSF47113">
    <property type="entry name" value="Histone-fold"/>
    <property type="match status" value="1"/>
</dbReference>
<protein>
    <recommendedName>
        <fullName evidence="4">Histone H2A</fullName>
    </recommendedName>
</protein>
<dbReference type="Gene3D" id="1.10.20.10">
    <property type="entry name" value="Histone, subunit A"/>
    <property type="match status" value="1"/>
</dbReference>
<reference evidence="2" key="1">
    <citation type="submission" date="2013-05" db="EMBL/GenBank/DDBJ databases">
        <authorList>
            <person name="Yim A.K.Y."/>
            <person name="Chan T.F."/>
            <person name="Ji K.M."/>
            <person name="Liu X.Y."/>
            <person name="Zhou J.W."/>
            <person name="Li R.Q."/>
            <person name="Yang K.Y."/>
            <person name="Li J."/>
            <person name="Li M."/>
            <person name="Law P.T.W."/>
            <person name="Wu Y.L."/>
            <person name="Cai Z.L."/>
            <person name="Qin H."/>
            <person name="Bao Y."/>
            <person name="Leung R.K.K."/>
            <person name="Ng P.K.S."/>
            <person name="Zou J."/>
            <person name="Zhong X.J."/>
            <person name="Ran P.X."/>
            <person name="Zhong N.S."/>
            <person name="Liu Z.G."/>
            <person name="Tsui S.K.W."/>
        </authorList>
    </citation>
    <scope>NUCLEOTIDE SEQUENCE</scope>
    <source>
        <strain evidence="2">Derf</strain>
        <tissue evidence="2">Whole organism</tissue>
    </source>
</reference>
<feature type="compositionally biased region" description="Low complexity" evidence="1">
    <location>
        <begin position="8"/>
        <end position="18"/>
    </location>
</feature>
<dbReference type="AlphaFoldDB" id="A0A922HV94"/>
<dbReference type="GO" id="GO:0046982">
    <property type="term" value="F:protein heterodimerization activity"/>
    <property type="evidence" value="ECO:0007669"/>
    <property type="project" value="InterPro"/>
</dbReference>
<name>A0A922HV94_DERFA</name>
<dbReference type="OrthoDB" id="6515801at2759"/>
<sequence>MDRKQSSKRQLSSSSLSSVAAAALRPGPSSQINSTTRRQKRSQYFPLSRIRYFLENFSHCKTISEPASMACAVIIEIAMNELLHIATEVALDEGRHKVSCRHIISALHNSEWLQELFGQSGMLPPAEFSSSDNQQRMQQRRSRSSRNLYRSKSSHRRSKSKMKRSKLNVR</sequence>
<feature type="region of interest" description="Disordered" evidence="1">
    <location>
        <begin position="1"/>
        <end position="40"/>
    </location>
</feature>
<dbReference type="InterPro" id="IPR009072">
    <property type="entry name" value="Histone-fold"/>
</dbReference>
<feature type="compositionally biased region" description="Basic residues" evidence="1">
    <location>
        <begin position="152"/>
        <end position="170"/>
    </location>
</feature>
<gene>
    <name evidence="2" type="ORF">DERF_009521</name>
</gene>
<feature type="region of interest" description="Disordered" evidence="1">
    <location>
        <begin position="124"/>
        <end position="170"/>
    </location>
</feature>
<comment type="caution">
    <text evidence="2">The sequence shown here is derived from an EMBL/GenBank/DDBJ whole genome shotgun (WGS) entry which is preliminary data.</text>
</comment>
<evidence type="ECO:0000313" key="2">
    <source>
        <dbReference type="EMBL" id="KAH9511035.1"/>
    </source>
</evidence>
<organism evidence="2 3">
    <name type="scientific">Dermatophagoides farinae</name>
    <name type="common">American house dust mite</name>
    <dbReference type="NCBI Taxonomy" id="6954"/>
    <lineage>
        <taxon>Eukaryota</taxon>
        <taxon>Metazoa</taxon>
        <taxon>Ecdysozoa</taxon>
        <taxon>Arthropoda</taxon>
        <taxon>Chelicerata</taxon>
        <taxon>Arachnida</taxon>
        <taxon>Acari</taxon>
        <taxon>Acariformes</taxon>
        <taxon>Sarcoptiformes</taxon>
        <taxon>Astigmata</taxon>
        <taxon>Psoroptidia</taxon>
        <taxon>Analgoidea</taxon>
        <taxon>Pyroglyphidae</taxon>
        <taxon>Dermatophagoidinae</taxon>
        <taxon>Dermatophagoides</taxon>
    </lineage>
</organism>
<evidence type="ECO:0000256" key="1">
    <source>
        <dbReference type="SAM" id="MobiDB-lite"/>
    </source>
</evidence>
<keyword evidence="3" id="KW-1185">Reference proteome</keyword>
<evidence type="ECO:0000313" key="3">
    <source>
        <dbReference type="Proteomes" id="UP000790347"/>
    </source>
</evidence>